<gene>
    <name evidence="1" type="ORF">CcrBL9_gp051c</name>
</gene>
<reference evidence="2" key="1">
    <citation type="submission" date="2018-07" db="EMBL/GenBank/DDBJ databases">
        <title>Giant CbK-like Caulobacter bacteriophages have genetically divergent genomes.</title>
        <authorList>
            <person name="Wilson K.M."/>
            <person name="Ely B."/>
        </authorList>
    </citation>
    <scope>NUCLEOTIDE SEQUENCE [LARGE SCALE GENOMIC DNA]</scope>
</reference>
<evidence type="ECO:0000313" key="1">
    <source>
        <dbReference type="EMBL" id="AXQ69075.1"/>
    </source>
</evidence>
<reference evidence="1 2" key="2">
    <citation type="submission" date="2018-09" db="EMBL/GenBank/DDBJ databases">
        <title>Giant CbK-like Caulobacter bacteriophages have genetically divergent genomes.</title>
        <authorList>
            <person name="Wilson K."/>
            <person name="Ely B."/>
        </authorList>
    </citation>
    <scope>NUCLEOTIDE SEQUENCE [LARGE SCALE GENOMIC DNA]</scope>
</reference>
<proteinExistence type="predicted"/>
<dbReference type="Proteomes" id="UP000259421">
    <property type="component" value="Segment"/>
</dbReference>
<evidence type="ECO:0000313" key="2">
    <source>
        <dbReference type="Proteomes" id="UP000259421"/>
    </source>
</evidence>
<protein>
    <submittedName>
        <fullName evidence="1">Uncharacterized protein</fullName>
    </submittedName>
</protein>
<keyword evidence="2" id="KW-1185">Reference proteome</keyword>
<dbReference type="EMBL" id="MH588546">
    <property type="protein sequence ID" value="AXQ69075.1"/>
    <property type="molecule type" value="Genomic_DNA"/>
</dbReference>
<organism evidence="1 2">
    <name type="scientific">Caulobacter phage CcrBL9</name>
    <dbReference type="NCBI Taxonomy" id="2283270"/>
    <lineage>
        <taxon>Viruses</taxon>
        <taxon>Duplodnaviria</taxon>
        <taxon>Heunggongvirae</taxon>
        <taxon>Uroviricota</taxon>
        <taxon>Caudoviricetes</taxon>
        <taxon>Jeanschmidtviridae</taxon>
        <taxon>Bertelyvirus</taxon>
        <taxon>Bertelyvirus BL9</taxon>
    </lineage>
</organism>
<name>A0A385EDJ1_9CAUD</name>
<accession>A0A385EDJ1</accession>
<sequence length="40" mass="4545">MEEAKTELEANGWRVSVDAVLTCPDCVYAEEHPDEFDDDD</sequence>